<comment type="caution">
    <text evidence="1">The sequence shown here is derived from an EMBL/GenBank/DDBJ whole genome shotgun (WGS) entry which is preliminary data.</text>
</comment>
<protein>
    <submittedName>
        <fullName evidence="1">Glycosyltransferase</fullName>
    </submittedName>
</protein>
<name>A0A849A895_9ACTN</name>
<evidence type="ECO:0000313" key="1">
    <source>
        <dbReference type="EMBL" id="NNG35836.1"/>
    </source>
</evidence>
<dbReference type="Proteomes" id="UP000562984">
    <property type="component" value="Unassembled WGS sequence"/>
</dbReference>
<dbReference type="RefSeq" id="WP_171199531.1">
    <property type="nucleotide sequence ID" value="NZ_JABEND010000004.1"/>
</dbReference>
<dbReference type="Pfam" id="PF13692">
    <property type="entry name" value="Glyco_trans_1_4"/>
    <property type="match status" value="1"/>
</dbReference>
<sequence>MSGIGLVQVYTQVRSAHLERINEHPDAHLLYSYRSYDFDGALADPTRVRKVTGPRLIGEIVRLRPRVIEVTEPLALGGLSRAAAATVAAGLLRLSGRSDPRVVSYAIENLDPFRTPRYPGIGGLARRVQHRLLNRWVSRRVTRVAFGTAAAAELYQQRRPRLARAATVTIPALPAVCDCLGTHVPAGRKVRGRAMFVGSFSERKGLPQLASAWPAAAPSGATLELIGSGPLLESARRLATRADVSLTVDPPRGEVHRALREATVVVLLSQPRLRWREQVGLPIVEALAHGCTVLTTDQTGLAGWLAGNGHRVLPSAPVSGGSAGTAAGVADPAATAAALRSALADPLPPAEVVASLPAVDGRAAAAEWMWTAP</sequence>
<organism evidence="1 2">
    <name type="scientific">Nakamurella aerolata</name>
    <dbReference type="NCBI Taxonomy" id="1656892"/>
    <lineage>
        <taxon>Bacteria</taxon>
        <taxon>Bacillati</taxon>
        <taxon>Actinomycetota</taxon>
        <taxon>Actinomycetes</taxon>
        <taxon>Nakamurellales</taxon>
        <taxon>Nakamurellaceae</taxon>
        <taxon>Nakamurella</taxon>
    </lineage>
</organism>
<dbReference type="EMBL" id="JABEND010000004">
    <property type="protein sequence ID" value="NNG35836.1"/>
    <property type="molecule type" value="Genomic_DNA"/>
</dbReference>
<reference evidence="1 2" key="1">
    <citation type="submission" date="2020-05" db="EMBL/GenBank/DDBJ databases">
        <title>Nakamurella sp. DB0629 isolated from air conditioner.</title>
        <authorList>
            <person name="Kim D.H."/>
            <person name="Kim D.-U."/>
        </authorList>
    </citation>
    <scope>NUCLEOTIDE SEQUENCE [LARGE SCALE GENOMIC DNA]</scope>
    <source>
        <strain evidence="1 2">DB0629</strain>
    </source>
</reference>
<accession>A0A849A895</accession>
<proteinExistence type="predicted"/>
<dbReference type="AlphaFoldDB" id="A0A849A895"/>
<dbReference type="GO" id="GO:0016740">
    <property type="term" value="F:transferase activity"/>
    <property type="evidence" value="ECO:0007669"/>
    <property type="project" value="UniProtKB-KW"/>
</dbReference>
<dbReference type="SUPFAM" id="SSF53756">
    <property type="entry name" value="UDP-Glycosyltransferase/glycogen phosphorylase"/>
    <property type="match status" value="1"/>
</dbReference>
<dbReference type="PANTHER" id="PTHR12526">
    <property type="entry name" value="GLYCOSYLTRANSFERASE"/>
    <property type="match status" value="1"/>
</dbReference>
<keyword evidence="2" id="KW-1185">Reference proteome</keyword>
<keyword evidence="1" id="KW-0808">Transferase</keyword>
<gene>
    <name evidence="1" type="ORF">HKD39_08965</name>
</gene>
<dbReference type="Gene3D" id="3.40.50.2000">
    <property type="entry name" value="Glycogen Phosphorylase B"/>
    <property type="match status" value="1"/>
</dbReference>
<evidence type="ECO:0000313" key="2">
    <source>
        <dbReference type="Proteomes" id="UP000562984"/>
    </source>
</evidence>